<dbReference type="AlphaFoldDB" id="A0A918RKP1"/>
<protein>
    <submittedName>
        <fullName evidence="3">SGNH hydrolase</fullName>
    </submittedName>
</protein>
<dbReference type="PANTHER" id="PTHR43784">
    <property type="entry name" value="GDSL-LIKE LIPASE/ACYLHYDROLASE, PUTATIVE (AFU_ORTHOLOGUE AFUA_2G00820)-RELATED"/>
    <property type="match status" value="1"/>
</dbReference>
<dbReference type="Pfam" id="PF13472">
    <property type="entry name" value="Lipase_GDSL_2"/>
    <property type="match status" value="1"/>
</dbReference>
<evidence type="ECO:0000313" key="3">
    <source>
        <dbReference type="EMBL" id="GHA00238.1"/>
    </source>
</evidence>
<dbReference type="SUPFAM" id="SSF52266">
    <property type="entry name" value="SGNH hydrolase"/>
    <property type="match status" value="1"/>
</dbReference>
<dbReference type="InterPro" id="IPR053140">
    <property type="entry name" value="GDSL_Rv0518-like"/>
</dbReference>
<accession>A0A918RKP1</accession>
<gene>
    <name evidence="3" type="ORF">GCM10010389_44210</name>
</gene>
<dbReference type="Proteomes" id="UP000623010">
    <property type="component" value="Unassembled WGS sequence"/>
</dbReference>
<feature type="region of interest" description="Disordered" evidence="1">
    <location>
        <begin position="1"/>
        <end position="22"/>
    </location>
</feature>
<proteinExistence type="predicted"/>
<reference evidence="3" key="2">
    <citation type="submission" date="2020-09" db="EMBL/GenBank/DDBJ databases">
        <authorList>
            <person name="Sun Q."/>
            <person name="Ohkuma M."/>
        </authorList>
    </citation>
    <scope>NUCLEOTIDE SEQUENCE</scope>
    <source>
        <strain evidence="3">JCM 5016</strain>
    </source>
</reference>
<dbReference type="EMBL" id="BMWH01000019">
    <property type="protein sequence ID" value="GHA00238.1"/>
    <property type="molecule type" value="Genomic_DNA"/>
</dbReference>
<dbReference type="CDD" id="cd01830">
    <property type="entry name" value="XynE_like"/>
    <property type="match status" value="1"/>
</dbReference>
<dbReference type="Gene3D" id="3.40.50.1110">
    <property type="entry name" value="SGNH hydrolase"/>
    <property type="match status" value="1"/>
</dbReference>
<dbReference type="PANTHER" id="PTHR43784:SF2">
    <property type="entry name" value="GDSL-LIKE LIPASE_ACYLHYDROLASE, PUTATIVE (AFU_ORTHOLOGUE AFUA_2G00820)-RELATED"/>
    <property type="match status" value="1"/>
</dbReference>
<organism evidence="3 4">
    <name type="scientific">Streptomyces echinoruber</name>
    <dbReference type="NCBI Taxonomy" id="68898"/>
    <lineage>
        <taxon>Bacteria</taxon>
        <taxon>Bacillati</taxon>
        <taxon>Actinomycetota</taxon>
        <taxon>Actinomycetes</taxon>
        <taxon>Kitasatosporales</taxon>
        <taxon>Streptomycetaceae</taxon>
        <taxon>Streptomyces</taxon>
    </lineage>
</organism>
<keyword evidence="4" id="KW-1185">Reference proteome</keyword>
<comment type="caution">
    <text evidence="3">The sequence shown here is derived from an EMBL/GenBank/DDBJ whole genome shotgun (WGS) entry which is preliminary data.</text>
</comment>
<name>A0A918RKP1_9ACTN</name>
<evidence type="ECO:0000313" key="4">
    <source>
        <dbReference type="Proteomes" id="UP000623010"/>
    </source>
</evidence>
<dbReference type="InterPro" id="IPR013830">
    <property type="entry name" value="SGNH_hydro"/>
</dbReference>
<evidence type="ECO:0000259" key="2">
    <source>
        <dbReference type="Pfam" id="PF13472"/>
    </source>
</evidence>
<feature type="domain" description="SGNH hydrolase-type esterase" evidence="2">
    <location>
        <begin position="181"/>
        <end position="366"/>
    </location>
</feature>
<reference evidence="3" key="1">
    <citation type="journal article" date="2014" name="Int. J. Syst. Evol. Microbiol.">
        <title>Complete genome sequence of Corynebacterium casei LMG S-19264T (=DSM 44701T), isolated from a smear-ripened cheese.</title>
        <authorList>
            <consortium name="US DOE Joint Genome Institute (JGI-PGF)"/>
            <person name="Walter F."/>
            <person name="Albersmeier A."/>
            <person name="Kalinowski J."/>
            <person name="Ruckert C."/>
        </authorList>
    </citation>
    <scope>NUCLEOTIDE SEQUENCE</scope>
    <source>
        <strain evidence="3">JCM 5016</strain>
    </source>
</reference>
<keyword evidence="3" id="KW-0378">Hydrolase</keyword>
<dbReference type="GO" id="GO:0016787">
    <property type="term" value="F:hydrolase activity"/>
    <property type="evidence" value="ECO:0007669"/>
    <property type="project" value="UniProtKB-KW"/>
</dbReference>
<dbReference type="InterPro" id="IPR036514">
    <property type="entry name" value="SGNH_hydro_sf"/>
</dbReference>
<evidence type="ECO:0000256" key="1">
    <source>
        <dbReference type="SAM" id="MobiDB-lite"/>
    </source>
</evidence>
<sequence>MRSGPRPGWTGTWEAAPSATAPALPDTTVRNVVHVSVGGTALRVRLTNRLGTAPLVLDAVTAGRQRPGAPGSPAAVPGSLRAVTFHGARTAVLAPGADLTSDPVPLAVPDGANLLLSAHTPAGADAPVTLHRAALQTNFLAPHGDATADPDGTAYTATTTAWYHVTGVDVLRAPSAGSVVALGDSLTDGTGSTRDANHRWPDLLADRLRALPTTRRPGVLNAGIGGNRLLHDGTGPSALARLDGDVLTRAGVRVLVVLEGVNDLNHTPPEALDPAPVLAAYRTITARAHAHGVRVVGATLTPYAGHRAWTPAREATRQRINAALRAGGLFDAVADFDAAVRDPDRPERLLPAYDSGDHLHLDDAGMFALAGAVDPARLR</sequence>